<evidence type="ECO:0000313" key="2">
    <source>
        <dbReference type="EMBL" id="KZE69258.1"/>
    </source>
</evidence>
<organism evidence="2 3">
    <name type="scientific">Fictibacillus phosphorivorans</name>
    <dbReference type="NCBI Taxonomy" id="1221500"/>
    <lineage>
        <taxon>Bacteria</taxon>
        <taxon>Bacillati</taxon>
        <taxon>Bacillota</taxon>
        <taxon>Bacilli</taxon>
        <taxon>Bacillales</taxon>
        <taxon>Fictibacillaceae</taxon>
        <taxon>Fictibacillus</taxon>
    </lineage>
</organism>
<comment type="caution">
    <text evidence="2">The sequence shown here is derived from an EMBL/GenBank/DDBJ whole genome shotgun (WGS) entry which is preliminary data.</text>
</comment>
<feature type="transmembrane region" description="Helical" evidence="1">
    <location>
        <begin position="74"/>
        <end position="92"/>
    </location>
</feature>
<dbReference type="OrthoDB" id="9977004at2"/>
<dbReference type="AlphaFoldDB" id="A0A163SJT2"/>
<keyword evidence="1" id="KW-0472">Membrane</keyword>
<keyword evidence="1" id="KW-0812">Transmembrane</keyword>
<accession>A0A163SJT2</accession>
<reference evidence="3" key="1">
    <citation type="submission" date="2016-01" db="EMBL/GenBank/DDBJ databases">
        <title>Draft genome of Chromobacterium sp. F49.</title>
        <authorList>
            <person name="Hong K.W."/>
        </authorList>
    </citation>
    <scope>NUCLEOTIDE SEQUENCE [LARGE SCALE GENOMIC DNA]</scope>
    <source>
        <strain evidence="3">P7IIIA</strain>
    </source>
</reference>
<name>A0A163SJT2_9BACL</name>
<dbReference type="Proteomes" id="UP000076567">
    <property type="component" value="Unassembled WGS sequence"/>
</dbReference>
<dbReference type="EMBL" id="LRFC01000001">
    <property type="protein sequence ID" value="KZE69258.1"/>
    <property type="molecule type" value="Genomic_DNA"/>
</dbReference>
<keyword evidence="3" id="KW-1185">Reference proteome</keyword>
<feature type="transmembrane region" description="Helical" evidence="1">
    <location>
        <begin position="20"/>
        <end position="37"/>
    </location>
</feature>
<protein>
    <submittedName>
        <fullName evidence="2">Uncharacterized protein</fullName>
    </submittedName>
</protein>
<evidence type="ECO:0000313" key="3">
    <source>
        <dbReference type="Proteomes" id="UP000076567"/>
    </source>
</evidence>
<proteinExistence type="predicted"/>
<dbReference type="RefSeq" id="WP_066236703.1">
    <property type="nucleotide sequence ID" value="NZ_LRFC01000001.1"/>
</dbReference>
<feature type="transmembrane region" description="Helical" evidence="1">
    <location>
        <begin position="43"/>
        <end position="62"/>
    </location>
</feature>
<sequence length="93" mass="10816">MRRLKSFFFKRGKNNIGELLSLLVVFSGLQFVNYTVIRNNLLLFIPLILSIIVIFRICDTWFDQLLGNKNKVIGTGSYFFVIFLFIIVTTYIG</sequence>
<gene>
    <name evidence="2" type="ORF">AWM68_03040</name>
</gene>
<keyword evidence="1" id="KW-1133">Transmembrane helix</keyword>
<evidence type="ECO:0000256" key="1">
    <source>
        <dbReference type="SAM" id="Phobius"/>
    </source>
</evidence>